<reference evidence="1 2" key="1">
    <citation type="submission" date="2020-03" db="EMBL/GenBank/DDBJ databases">
        <authorList>
            <person name="Sun Q."/>
        </authorList>
    </citation>
    <scope>NUCLEOTIDE SEQUENCE [LARGE SCALE GENOMIC DNA]</scope>
    <source>
        <strain evidence="1 2">JC162</strain>
    </source>
</reference>
<name>A0A848ECN4_9PROT</name>
<comment type="caution">
    <text evidence="1">The sequence shown here is derived from an EMBL/GenBank/DDBJ whole genome shotgun (WGS) entry which is preliminary data.</text>
</comment>
<organism evidence="1 2">
    <name type="scientific">Neoroseomonas marina</name>
    <dbReference type="NCBI Taxonomy" id="1232220"/>
    <lineage>
        <taxon>Bacteria</taxon>
        <taxon>Pseudomonadati</taxon>
        <taxon>Pseudomonadota</taxon>
        <taxon>Alphaproteobacteria</taxon>
        <taxon>Acetobacterales</taxon>
        <taxon>Acetobacteraceae</taxon>
        <taxon>Neoroseomonas</taxon>
    </lineage>
</organism>
<evidence type="ECO:0000313" key="2">
    <source>
        <dbReference type="Proteomes" id="UP000548582"/>
    </source>
</evidence>
<gene>
    <name evidence="1" type="ORF">GWK16_08165</name>
</gene>
<evidence type="ECO:0008006" key="3">
    <source>
        <dbReference type="Google" id="ProtNLM"/>
    </source>
</evidence>
<accession>A0A848ECN4</accession>
<sequence length="189" mass="19856">MAATTLRSLTLGVLALAGVVAAVPAGAQGVCPGRLSANSFAPVARNAAIAVPDRAGTENERRLRDSVLAALRSNGRQVSADAPYILSWRGGISQEGGTELGFGDTMQDRTFRDGDDISWAQSVPRAGGRRVPTLRVSGVVELRDRSSNRVVWTAVLSCERHGTDDAALFAHLANAVAPWIGQPLAGRPF</sequence>
<dbReference type="EMBL" id="JABBKX010000002">
    <property type="protein sequence ID" value="NMJ41210.1"/>
    <property type="molecule type" value="Genomic_DNA"/>
</dbReference>
<dbReference type="RefSeq" id="WP_170053439.1">
    <property type="nucleotide sequence ID" value="NZ_JABBKX010000002.1"/>
</dbReference>
<dbReference type="Proteomes" id="UP000548582">
    <property type="component" value="Unassembled WGS sequence"/>
</dbReference>
<keyword evidence="2" id="KW-1185">Reference proteome</keyword>
<proteinExistence type="predicted"/>
<dbReference type="AlphaFoldDB" id="A0A848ECN4"/>
<protein>
    <recommendedName>
        <fullName evidence="3">DUF4136 domain-containing protein</fullName>
    </recommendedName>
</protein>
<evidence type="ECO:0000313" key="1">
    <source>
        <dbReference type="EMBL" id="NMJ41210.1"/>
    </source>
</evidence>